<protein>
    <submittedName>
        <fullName evidence="1">Uncharacterized protein</fullName>
    </submittedName>
</protein>
<feature type="non-terminal residue" evidence="1">
    <location>
        <position position="206"/>
    </location>
</feature>
<reference evidence="1" key="1">
    <citation type="journal article" date="2020" name="New Phytol.">
        <title>Comparative genomics reveals dynamic genome evolution in host specialist ectomycorrhizal fungi.</title>
        <authorList>
            <person name="Lofgren L.A."/>
            <person name="Nguyen N.H."/>
            <person name="Vilgalys R."/>
            <person name="Ruytinx J."/>
            <person name="Liao H.L."/>
            <person name="Branco S."/>
            <person name="Kuo A."/>
            <person name="LaButti K."/>
            <person name="Lipzen A."/>
            <person name="Andreopoulos W."/>
            <person name="Pangilinan J."/>
            <person name="Riley R."/>
            <person name="Hundley H."/>
            <person name="Na H."/>
            <person name="Barry K."/>
            <person name="Grigoriev I.V."/>
            <person name="Stajich J.E."/>
            <person name="Kennedy P.G."/>
        </authorList>
    </citation>
    <scope>NUCLEOTIDE SEQUENCE</scope>
    <source>
        <strain evidence="1">FC423</strain>
    </source>
</reference>
<dbReference type="AlphaFoldDB" id="A0A9P7F0P0"/>
<dbReference type="GeneID" id="64692847"/>
<sequence>MPLCGTDTAPKFDGTATRLLTYLEDADLLGDHASLDAESRIKATIRYAPVEESETWEMLDKAKGKDWKKFYNALKLLYPGCEGDRHYTQNNLENLCKEQSRIPIRTHDEFGTYYRSFLKLSKFLMMNKRLAELERDRLFLDGIHETANTTICRRLEIKMIDHHPDEPYPMDQVYTAAVFLLPGTAAVINTSIASPSPGQPSRTTTT</sequence>
<accession>A0A9P7F0P0</accession>
<evidence type="ECO:0000313" key="1">
    <source>
        <dbReference type="EMBL" id="KAG2101829.1"/>
    </source>
</evidence>
<name>A0A9P7F0P0_9AGAM</name>
<organism evidence="1 2">
    <name type="scientific">Suillus discolor</name>
    <dbReference type="NCBI Taxonomy" id="1912936"/>
    <lineage>
        <taxon>Eukaryota</taxon>
        <taxon>Fungi</taxon>
        <taxon>Dikarya</taxon>
        <taxon>Basidiomycota</taxon>
        <taxon>Agaricomycotina</taxon>
        <taxon>Agaricomycetes</taxon>
        <taxon>Agaricomycetidae</taxon>
        <taxon>Boletales</taxon>
        <taxon>Suillineae</taxon>
        <taxon>Suillaceae</taxon>
        <taxon>Suillus</taxon>
    </lineage>
</organism>
<evidence type="ECO:0000313" key="2">
    <source>
        <dbReference type="Proteomes" id="UP000823399"/>
    </source>
</evidence>
<comment type="caution">
    <text evidence="1">The sequence shown here is derived from an EMBL/GenBank/DDBJ whole genome shotgun (WGS) entry which is preliminary data.</text>
</comment>
<proteinExistence type="predicted"/>
<dbReference type="RefSeq" id="XP_041289994.1">
    <property type="nucleotide sequence ID" value="XM_041430588.1"/>
</dbReference>
<keyword evidence="2" id="KW-1185">Reference proteome</keyword>
<dbReference type="EMBL" id="JABBWM010000049">
    <property type="protein sequence ID" value="KAG2101829.1"/>
    <property type="molecule type" value="Genomic_DNA"/>
</dbReference>
<dbReference type="OrthoDB" id="3195134at2759"/>
<gene>
    <name evidence="1" type="ORF">F5147DRAFT_561148</name>
</gene>
<dbReference type="Proteomes" id="UP000823399">
    <property type="component" value="Unassembled WGS sequence"/>
</dbReference>